<organism evidence="2 3">
    <name type="scientific">Thalassiosira oceanica</name>
    <name type="common">Marine diatom</name>
    <dbReference type="NCBI Taxonomy" id="159749"/>
    <lineage>
        <taxon>Eukaryota</taxon>
        <taxon>Sar</taxon>
        <taxon>Stramenopiles</taxon>
        <taxon>Ochrophyta</taxon>
        <taxon>Bacillariophyta</taxon>
        <taxon>Coscinodiscophyceae</taxon>
        <taxon>Thalassiosirophycidae</taxon>
        <taxon>Thalassiosirales</taxon>
        <taxon>Thalassiosiraceae</taxon>
        <taxon>Thalassiosira</taxon>
    </lineage>
</organism>
<evidence type="ECO:0000313" key="2">
    <source>
        <dbReference type="EMBL" id="EJK44856.1"/>
    </source>
</evidence>
<dbReference type="Proteomes" id="UP000266841">
    <property type="component" value="Unassembled WGS sequence"/>
</dbReference>
<comment type="caution">
    <text evidence="2">The sequence shown here is derived from an EMBL/GenBank/DDBJ whole genome shotgun (WGS) entry which is preliminary data.</text>
</comment>
<dbReference type="AlphaFoldDB" id="K0R7Y0"/>
<feature type="region of interest" description="Disordered" evidence="1">
    <location>
        <begin position="133"/>
        <end position="179"/>
    </location>
</feature>
<name>K0R7Y0_THAOC</name>
<feature type="region of interest" description="Disordered" evidence="1">
    <location>
        <begin position="1"/>
        <end position="73"/>
    </location>
</feature>
<feature type="non-terminal residue" evidence="2">
    <location>
        <position position="204"/>
    </location>
</feature>
<feature type="compositionally biased region" description="Polar residues" evidence="1">
    <location>
        <begin position="28"/>
        <end position="68"/>
    </location>
</feature>
<reference evidence="2 3" key="1">
    <citation type="journal article" date="2012" name="Genome Biol.">
        <title>Genome and low-iron response of an oceanic diatom adapted to chronic iron limitation.</title>
        <authorList>
            <person name="Lommer M."/>
            <person name="Specht M."/>
            <person name="Roy A.S."/>
            <person name="Kraemer L."/>
            <person name="Andreson R."/>
            <person name="Gutowska M.A."/>
            <person name="Wolf J."/>
            <person name="Bergner S.V."/>
            <person name="Schilhabel M.B."/>
            <person name="Klostermeier U.C."/>
            <person name="Beiko R.G."/>
            <person name="Rosenstiel P."/>
            <person name="Hippler M."/>
            <person name="Laroche J."/>
        </authorList>
    </citation>
    <scope>NUCLEOTIDE SEQUENCE [LARGE SCALE GENOMIC DNA]</scope>
    <source>
        <strain evidence="2 3">CCMP1005</strain>
    </source>
</reference>
<keyword evidence="3" id="KW-1185">Reference proteome</keyword>
<evidence type="ECO:0000313" key="3">
    <source>
        <dbReference type="Proteomes" id="UP000266841"/>
    </source>
</evidence>
<evidence type="ECO:0000256" key="1">
    <source>
        <dbReference type="SAM" id="MobiDB-lite"/>
    </source>
</evidence>
<accession>K0R7Y0</accession>
<proteinExistence type="predicted"/>
<feature type="compositionally biased region" description="Low complexity" evidence="1">
    <location>
        <begin position="149"/>
        <end position="173"/>
    </location>
</feature>
<gene>
    <name evidence="2" type="ORF">THAOC_36573</name>
</gene>
<dbReference type="EMBL" id="AGNL01049130">
    <property type="protein sequence ID" value="EJK44856.1"/>
    <property type="molecule type" value="Genomic_DNA"/>
</dbReference>
<sequence length="204" mass="21804">MNRSKRPVISYDEDESAMSAMASESTRRAQTTTASWMPRSRSSPTSNVSTQEIRGSINASDSTTTTPPVQEVPRNGMMAPIIRAINDDDAPVPVWHVADHEKGSEGPQPLAQEARGSTITRKWRDPSCTMAPAAAGPSMLEGAEEESASFEVSSPLPTSQSQQTEAVAATATTGFDSPVEGRSTFIVEAYRVEESEEALGRGTV</sequence>
<protein>
    <submittedName>
        <fullName evidence="2">Uncharacterized protein</fullName>
    </submittedName>
</protein>